<dbReference type="AlphaFoldDB" id="A0A7G5EFN9"/>
<keyword evidence="4" id="KW-1185">Reference proteome</keyword>
<organism evidence="3 4">
    <name type="scientific">Comamonas piscis</name>
    <dbReference type="NCBI Taxonomy" id="1562974"/>
    <lineage>
        <taxon>Bacteria</taxon>
        <taxon>Pseudomonadati</taxon>
        <taxon>Pseudomonadota</taxon>
        <taxon>Betaproteobacteria</taxon>
        <taxon>Burkholderiales</taxon>
        <taxon>Comamonadaceae</taxon>
        <taxon>Comamonas</taxon>
    </lineage>
</organism>
<comment type="similarity">
    <text evidence="1">Belongs to the UPF0065 (bug) family.</text>
</comment>
<evidence type="ECO:0000313" key="4">
    <source>
        <dbReference type="Proteomes" id="UP000515240"/>
    </source>
</evidence>
<dbReference type="CDD" id="cd07012">
    <property type="entry name" value="PBP2_Bug_TTT"/>
    <property type="match status" value="1"/>
</dbReference>
<dbReference type="RefSeq" id="WP_182327223.1">
    <property type="nucleotide sequence ID" value="NZ_CP058554.1"/>
</dbReference>
<dbReference type="Pfam" id="PF03401">
    <property type="entry name" value="TctC"/>
    <property type="match status" value="1"/>
</dbReference>
<gene>
    <name evidence="3" type="ORF">HS961_08145</name>
</gene>
<dbReference type="PANTHER" id="PTHR42928:SF5">
    <property type="entry name" value="BLR1237 PROTEIN"/>
    <property type="match status" value="1"/>
</dbReference>
<feature type="chain" id="PRO_5028828505" evidence="2">
    <location>
        <begin position="23"/>
        <end position="322"/>
    </location>
</feature>
<dbReference type="PIRSF" id="PIRSF017082">
    <property type="entry name" value="YflP"/>
    <property type="match status" value="1"/>
</dbReference>
<dbReference type="EMBL" id="CP058554">
    <property type="protein sequence ID" value="QMV72814.1"/>
    <property type="molecule type" value="Genomic_DNA"/>
</dbReference>
<dbReference type="KEGG" id="cpis:HS961_08145"/>
<dbReference type="SUPFAM" id="SSF53850">
    <property type="entry name" value="Periplasmic binding protein-like II"/>
    <property type="match status" value="1"/>
</dbReference>
<dbReference type="PANTHER" id="PTHR42928">
    <property type="entry name" value="TRICARBOXYLATE-BINDING PROTEIN"/>
    <property type="match status" value="1"/>
</dbReference>
<feature type="signal peptide" evidence="2">
    <location>
        <begin position="1"/>
        <end position="22"/>
    </location>
</feature>
<evidence type="ECO:0000313" key="3">
    <source>
        <dbReference type="EMBL" id="QMV72814.1"/>
    </source>
</evidence>
<dbReference type="InterPro" id="IPR042100">
    <property type="entry name" value="Bug_dom1"/>
</dbReference>
<evidence type="ECO:0000256" key="1">
    <source>
        <dbReference type="ARBA" id="ARBA00006987"/>
    </source>
</evidence>
<name>A0A7G5EFN9_9BURK</name>
<keyword evidence="2" id="KW-0732">Signal</keyword>
<dbReference type="InterPro" id="IPR005064">
    <property type="entry name" value="BUG"/>
</dbReference>
<dbReference type="Gene3D" id="3.40.190.150">
    <property type="entry name" value="Bordetella uptake gene, domain 1"/>
    <property type="match status" value="1"/>
</dbReference>
<proteinExistence type="inferred from homology"/>
<reference evidence="3 4" key="1">
    <citation type="journal article" date="2020" name="G3 (Bethesda)">
        <title>CeMbio - The Caenorhabditis elegans Microbiome Resource.</title>
        <authorList>
            <person name="Dirksen P."/>
            <person name="Assie A."/>
            <person name="Zimmermann J."/>
            <person name="Zhang F."/>
            <person name="Tietje A.M."/>
            <person name="Marsh S.A."/>
            <person name="Felix M.A."/>
            <person name="Shapira M."/>
            <person name="Kaleta C."/>
            <person name="Schulenburg H."/>
            <person name="Samuel B."/>
        </authorList>
    </citation>
    <scope>NUCLEOTIDE SEQUENCE [LARGE SCALE GENOMIC DNA]</scope>
    <source>
        <strain evidence="3 4">BIGb0172</strain>
    </source>
</reference>
<evidence type="ECO:0000256" key="2">
    <source>
        <dbReference type="SAM" id="SignalP"/>
    </source>
</evidence>
<sequence length="322" mass="33763">MNPWSITLSAALLGVWGAAAQAQPKAYPQQPIKLVVGYSPGGSVDIVARQYGQKLSELLGQSVIVENKAGASGTLAANAVKNAAPNGYTLYFVASPTISITPAVTSTSFDPVADFSPIGSVVKYTNVLLVGAQSPFKSLQELLAFGKAQPGQLTYASAGNGSSNHLSGVLLGKYAGITMTHVPFKGNAPAMAELMANRVSILFDLNTTAVTQVQSGSVRALALTSPVRNPQLPQTPTMAESGYPDFNFEGWIGLLAPAKTAPEVVEALAQANQKILADARFVADMERSGYAIDPVSTADLKKRIASDYQFFKQLAPDVQASQ</sequence>
<accession>A0A7G5EFN9</accession>
<dbReference type="Proteomes" id="UP000515240">
    <property type="component" value="Chromosome"/>
</dbReference>
<dbReference type="Gene3D" id="3.40.190.10">
    <property type="entry name" value="Periplasmic binding protein-like II"/>
    <property type="match status" value="1"/>
</dbReference>
<protein>
    <submittedName>
        <fullName evidence="3">Tripartite tricarboxylate transporter substrate binding protein</fullName>
    </submittedName>
</protein>